<gene>
    <name evidence="3" type="ORF">PFISCL1PPCAC_2641</name>
</gene>
<keyword evidence="4" id="KW-1185">Reference proteome</keyword>
<feature type="domain" description="C2H2-type" evidence="2">
    <location>
        <begin position="332"/>
        <end position="356"/>
    </location>
</feature>
<reference evidence="3" key="1">
    <citation type="submission" date="2023-10" db="EMBL/GenBank/DDBJ databases">
        <title>Genome assembly of Pristionchus species.</title>
        <authorList>
            <person name="Yoshida K."/>
            <person name="Sommer R.J."/>
        </authorList>
    </citation>
    <scope>NUCLEOTIDE SEQUENCE</scope>
    <source>
        <strain evidence="3">RS5133</strain>
    </source>
</reference>
<evidence type="ECO:0000259" key="2">
    <source>
        <dbReference type="SMART" id="SM00355"/>
    </source>
</evidence>
<feature type="domain" description="C2H2-type" evidence="2">
    <location>
        <begin position="366"/>
        <end position="391"/>
    </location>
</feature>
<name>A0AAV5UW46_9BILA</name>
<feature type="region of interest" description="Disordered" evidence="1">
    <location>
        <begin position="194"/>
        <end position="233"/>
    </location>
</feature>
<proteinExistence type="predicted"/>
<organism evidence="3 4">
    <name type="scientific">Pristionchus fissidentatus</name>
    <dbReference type="NCBI Taxonomy" id="1538716"/>
    <lineage>
        <taxon>Eukaryota</taxon>
        <taxon>Metazoa</taxon>
        <taxon>Ecdysozoa</taxon>
        <taxon>Nematoda</taxon>
        <taxon>Chromadorea</taxon>
        <taxon>Rhabditida</taxon>
        <taxon>Rhabditina</taxon>
        <taxon>Diplogasteromorpha</taxon>
        <taxon>Diplogasteroidea</taxon>
        <taxon>Neodiplogasteridae</taxon>
        <taxon>Pristionchus</taxon>
    </lineage>
</organism>
<evidence type="ECO:0000256" key="1">
    <source>
        <dbReference type="SAM" id="MobiDB-lite"/>
    </source>
</evidence>
<dbReference type="SMART" id="SM00355">
    <property type="entry name" value="ZnF_C2H2"/>
    <property type="match status" value="3"/>
</dbReference>
<dbReference type="Proteomes" id="UP001432322">
    <property type="component" value="Unassembled WGS sequence"/>
</dbReference>
<dbReference type="InterPro" id="IPR013087">
    <property type="entry name" value="Znf_C2H2_type"/>
</dbReference>
<dbReference type="AlphaFoldDB" id="A0AAV5UW46"/>
<comment type="caution">
    <text evidence="3">The sequence shown here is derived from an EMBL/GenBank/DDBJ whole genome shotgun (WGS) entry which is preliminary data.</text>
</comment>
<sequence length="481" mass="53982">MDRAIKRYTSQAMAAAEMVAARTRDESTIGKSLLHALNAVVMPHVRVAEGEDDELMMYQSLRQSQFQVLPLFQTIARVEQDVDFDSDEMISLLNLSIAVATTVDRLQRKAIVRCRQDLTKKMGERRGKKGKEKEQRIPMAAVVVERRETPLPSPSSPGPSKVNGIDSIDTSSMAVPSNYDYAPSHSTPLFDNAKEVKEESQSPSSLPFTVRARPRRDEQQPSTSREASAGMPSIYSELIEDQLMPKAKRNRIGDKVKNGDSESFDAPPNKKIGVMSEVKEEIMEEEEKDAGVGLINLFSVSSDNPNNLNLEVPWDEVQYVDEDSNIGQPSDKSCPFCTKKMVAKRSIITKHVRQAHKDLWLEFAPIHCTVPECDYRSTNVTTMGGHKIASHAQQWKQWKNDGFFNLPRGSRCPFCPSFPLESLAAYRQHIMAHHDLDVTKSKKTLRCNGCQLEYQFTSDLFTHWAKRGSSCTTGASVINVK</sequence>
<evidence type="ECO:0000313" key="3">
    <source>
        <dbReference type="EMBL" id="GMT11344.1"/>
    </source>
</evidence>
<dbReference type="EMBL" id="BTSY01000001">
    <property type="protein sequence ID" value="GMT11344.1"/>
    <property type="molecule type" value="Genomic_DNA"/>
</dbReference>
<feature type="domain" description="C2H2-type" evidence="2">
    <location>
        <begin position="410"/>
        <end position="433"/>
    </location>
</feature>
<evidence type="ECO:0000313" key="4">
    <source>
        <dbReference type="Proteomes" id="UP001432322"/>
    </source>
</evidence>
<protein>
    <recommendedName>
        <fullName evidence="2">C2H2-type domain-containing protein</fullName>
    </recommendedName>
</protein>
<accession>A0AAV5UW46</accession>
<feature type="region of interest" description="Disordered" evidence="1">
    <location>
        <begin position="141"/>
        <end position="180"/>
    </location>
</feature>